<name>A0A1E4S711_CYBJN</name>
<dbReference type="OrthoDB" id="5593818at2759"/>
<feature type="non-terminal residue" evidence="2">
    <location>
        <position position="1"/>
    </location>
</feature>
<evidence type="ECO:0000313" key="3">
    <source>
        <dbReference type="Proteomes" id="UP000094389"/>
    </source>
</evidence>
<feature type="non-terminal residue" evidence="2">
    <location>
        <position position="158"/>
    </location>
</feature>
<dbReference type="InterPro" id="IPR019171">
    <property type="entry name" value="MIX23"/>
</dbReference>
<accession>A0A1E4S711</accession>
<organism evidence="2 3">
    <name type="scientific">Cyberlindnera jadinii (strain ATCC 18201 / CBS 1600 / BCRC 20928 / JCM 3617 / NBRC 0987 / NRRL Y-1542)</name>
    <name type="common">Torula yeast</name>
    <name type="synonym">Candida utilis</name>
    <dbReference type="NCBI Taxonomy" id="983966"/>
    <lineage>
        <taxon>Eukaryota</taxon>
        <taxon>Fungi</taxon>
        <taxon>Dikarya</taxon>
        <taxon>Ascomycota</taxon>
        <taxon>Saccharomycotina</taxon>
        <taxon>Saccharomycetes</taxon>
        <taxon>Phaffomycetales</taxon>
        <taxon>Phaffomycetaceae</taxon>
        <taxon>Cyberlindnera</taxon>
    </lineage>
</organism>
<comment type="similarity">
    <text evidence="1">Belongs to the MIX23 family.</text>
</comment>
<gene>
    <name evidence="2" type="ORF">CYBJADRAFT_113140</name>
</gene>
<reference evidence="2 3" key="1">
    <citation type="journal article" date="2016" name="Proc. Natl. Acad. Sci. U.S.A.">
        <title>Comparative genomics of biotechnologically important yeasts.</title>
        <authorList>
            <person name="Riley R."/>
            <person name="Haridas S."/>
            <person name="Wolfe K.H."/>
            <person name="Lopes M.R."/>
            <person name="Hittinger C.T."/>
            <person name="Goeker M."/>
            <person name="Salamov A.A."/>
            <person name="Wisecaver J.H."/>
            <person name="Long T.M."/>
            <person name="Calvey C.H."/>
            <person name="Aerts A.L."/>
            <person name="Barry K.W."/>
            <person name="Choi C."/>
            <person name="Clum A."/>
            <person name="Coughlan A.Y."/>
            <person name="Deshpande S."/>
            <person name="Douglass A.P."/>
            <person name="Hanson S.J."/>
            <person name="Klenk H.-P."/>
            <person name="LaButti K.M."/>
            <person name="Lapidus A."/>
            <person name="Lindquist E.A."/>
            <person name="Lipzen A.M."/>
            <person name="Meier-Kolthoff J.P."/>
            <person name="Ohm R.A."/>
            <person name="Otillar R.P."/>
            <person name="Pangilinan J.L."/>
            <person name="Peng Y."/>
            <person name="Rokas A."/>
            <person name="Rosa C.A."/>
            <person name="Scheuner C."/>
            <person name="Sibirny A.A."/>
            <person name="Slot J.C."/>
            <person name="Stielow J.B."/>
            <person name="Sun H."/>
            <person name="Kurtzman C.P."/>
            <person name="Blackwell M."/>
            <person name="Grigoriev I.V."/>
            <person name="Jeffries T.W."/>
        </authorList>
    </citation>
    <scope>NUCLEOTIDE SEQUENCE [LARGE SCALE GENOMIC DNA]</scope>
    <source>
        <strain evidence="3">ATCC 18201 / CBS 1600 / BCRC 20928 / JCM 3617 / NBRC 0987 / NRRL Y-1542</strain>
    </source>
</reference>
<dbReference type="GeneID" id="30986528"/>
<dbReference type="AlphaFoldDB" id="A0A1E4S711"/>
<dbReference type="Proteomes" id="UP000094389">
    <property type="component" value="Unassembled WGS sequence"/>
</dbReference>
<protein>
    <submittedName>
        <fullName evidence="2">Uncharacterized protein</fullName>
    </submittedName>
</protein>
<sequence length="158" mass="18121">RRSCLSARGLRSFLQLSRHSVDDVLKQRLNSLTSRSVKSSTRGDISCSSFLDGVVFPAWKARLAAIEYCEGEASKLELELKSSQTDPSVEKHVIENKDLRLDPYAQKDLDHESQAKTEQIDSLRSWIQNERDIESIVQTRSVQVLTDYCGWKDWLDEF</sequence>
<dbReference type="EMBL" id="KV453926">
    <property type="protein sequence ID" value="ODV75311.1"/>
    <property type="molecule type" value="Genomic_DNA"/>
</dbReference>
<evidence type="ECO:0000256" key="1">
    <source>
        <dbReference type="ARBA" id="ARBA00024204"/>
    </source>
</evidence>
<dbReference type="RefSeq" id="XP_020072350.1">
    <property type="nucleotide sequence ID" value="XM_020212132.1"/>
</dbReference>
<dbReference type="GO" id="GO:0005758">
    <property type="term" value="C:mitochondrial intermembrane space"/>
    <property type="evidence" value="ECO:0007669"/>
    <property type="project" value="InterPro"/>
</dbReference>
<dbReference type="OMA" id="QFCFNER"/>
<dbReference type="PANTHER" id="PTHR31905">
    <property type="entry name" value="COILED-COIL DOMAIN-CONTAINING PROTEIN 58"/>
    <property type="match status" value="1"/>
</dbReference>
<dbReference type="Pfam" id="PF09774">
    <property type="entry name" value="MIX23"/>
    <property type="match status" value="1"/>
</dbReference>
<keyword evidence="3" id="KW-1185">Reference proteome</keyword>
<proteinExistence type="inferred from homology"/>
<dbReference type="PANTHER" id="PTHR31905:SF2">
    <property type="entry name" value="PROTEIN MIX23"/>
    <property type="match status" value="1"/>
</dbReference>
<evidence type="ECO:0000313" key="2">
    <source>
        <dbReference type="EMBL" id="ODV75311.1"/>
    </source>
</evidence>